<feature type="region of interest" description="Disordered" evidence="1">
    <location>
        <begin position="250"/>
        <end position="277"/>
    </location>
</feature>
<feature type="compositionally biased region" description="Low complexity" evidence="1">
    <location>
        <begin position="1301"/>
        <end position="1312"/>
    </location>
</feature>
<feature type="region of interest" description="Disordered" evidence="1">
    <location>
        <begin position="1168"/>
        <end position="1191"/>
    </location>
</feature>
<sequence>MASAHQSRYYEQSQREERGLATQQHEESLRDMEQIRHVNNATLDLAGSDAFRAQTEQAAIRIVTPHYKIPEKPGTDVQIGSSLQDLSSKLTDAADYRAERAAEHFRMQIIDPRVASHAHIPAHAIRDYARRHLIDDFPSLHGKRSFLDLEALDQLRIRPKGKLGDATDRDKDLDKFLKNRDGKPWELAYPPKVDDDSLRELDRLRNNIDNLQKLVSSPPLPSPPPSSFQFSRSSDHYSIQSLQFSIENATASSSEKQSETSSISIFSDDQQFPKEDSKSPVWRRNLFLVADEDGADICEWRFNIKEESLQKNKKMEQGEGGGGQQPWRGIETPTGQPTKSCLKQTPQTSSSPKQQIGNSSYSLHHVGTEPDGESWEDRGEISFDLDKQRLALIQQMQKNLEIHRKHQSPRRYPTVPFDGPFFRLEEVGNNIPGTSTSGGKIPAPPPPPPQGWAPRQSSSQIYEQQSPFNEEEEFDEASGGRVVYWPAPDPKSRLPKQAPPPPKNLRDPERLEEFLRQEQMQKEAEALRLQRETELRDRQFRALQLQQQQQNHRRESFIEKPEHPPEIQRLGRCWQPPLEQPFKCPTSSTSTQQPLSVQTGVGDAEEYRWAPLIREPTFKKETKRFTPEPESPPIRGHGTGPLDDVAKRQTAGLILPSPDGSHRPRTEFSHIRKPPAGGFMPHAPNVIRVSRAEGKAQKGEIGGGLRRHTSDMKSKEPIEREYLTHNNEDMNGGASSSQYQYNRQLPRHSSTIVQLGPLPRVEVRRRIKLLEARQQQTNHQRSRSAVSHARSGSSAARSPSAQRSLERIQRATAPSPAPASYARARRYIPTALPSGIRARPIPRAERSVVRVSPPAPIQRREVVRREVIKAPTTKHTVHRIEEKKRTEEVERRVVRRERRHKSRRVHRGYHSSGVASGGHDYHYGSWGGRGGGGWGSGGGGGYRSRSASRRSGYANGYSDGFGERHLPISYEGGGRRSGGFDSERHFAAQNGHARYGSVTDSLRRGDTKYMPNGELKINGTGTLKHHRVHKAHSTRDVYHHDEGADTGSRHSFYQHREPFIEFPPSIDRRSEWSVPPEPPSHRRHAIDEFRGGQLTKARSFADWGEEGRGRSVFGSRGYDEDMARLENEFRDARLMRIPSGNMYEKQHHHREIPGGYETYEREVKAHSDRKLDGGGGGGGFGTPNNGELRSRDVSQARPIPRAERSVVRVSPPAPIQRREVVRREVIKAPTTKHTVHRIEEKKRTEEVERRVVRRERRHKSRRVHRGYHSSGVASGGHDYHYGSWGGRGGGGWGSGGGGGYRSRSASRRSGYANGYSDGFGERHLPISYEGGGRRNGGFDSERHFAAQNGHARYGSVTDSLRRGDTKYMPNGELKINGTGTLKHHRVHKAHSTRDVYHHDEGADTGSRHSFYQHREPFIEFPPSIDRRSEWSVPPEPPSHRRHAIDEFRGGQLTKARSFADWGEEGRGRSVFGSRGYDEDMARLENEFRDARLMRIPSGNMYEKQHHHREIPGGYETYEREVKAHSDRKLDGGGGGGFGTPNNGELRSRDVSQVSVKHESGLPPK</sequence>
<feature type="region of interest" description="Disordered" evidence="1">
    <location>
        <begin position="212"/>
        <end position="232"/>
    </location>
</feature>
<feature type="compositionally biased region" description="Basic and acidic residues" evidence="1">
    <location>
        <begin position="13"/>
        <end position="30"/>
    </location>
</feature>
<feature type="region of interest" description="Disordered" evidence="1">
    <location>
        <begin position="311"/>
        <end position="377"/>
    </location>
</feature>
<feature type="region of interest" description="Disordered" evidence="1">
    <location>
        <begin position="991"/>
        <end position="1028"/>
    </location>
</feature>
<feature type="compositionally biased region" description="Basic and acidic residues" evidence="1">
    <location>
        <begin position="1236"/>
        <end position="1250"/>
    </location>
</feature>
<feature type="compositionally biased region" description="Basic residues" evidence="1">
    <location>
        <begin position="893"/>
        <end position="909"/>
    </location>
</feature>
<dbReference type="Proteomes" id="UP000887563">
    <property type="component" value="Unplaced"/>
</dbReference>
<feature type="region of interest" description="Disordered" evidence="1">
    <location>
        <begin position="1519"/>
        <end position="1564"/>
    </location>
</feature>
<feature type="region of interest" description="Disordered" evidence="1">
    <location>
        <begin position="1"/>
        <end position="30"/>
    </location>
</feature>
<feature type="compositionally biased region" description="Low complexity" evidence="1">
    <location>
        <begin position="943"/>
        <end position="954"/>
    </location>
</feature>
<feature type="region of interest" description="Disordered" evidence="1">
    <location>
        <begin position="1232"/>
        <end position="1277"/>
    </location>
</feature>
<feature type="compositionally biased region" description="Basic and acidic residues" evidence="1">
    <location>
        <begin position="1545"/>
        <end position="1564"/>
    </location>
</feature>
<feature type="region of interest" description="Disordered" evidence="1">
    <location>
        <begin position="935"/>
        <end position="958"/>
    </location>
</feature>
<keyword evidence="2" id="KW-1185">Reference proteome</keyword>
<feature type="compositionally biased region" description="Low complexity" evidence="1">
    <location>
        <begin position="586"/>
        <end position="599"/>
    </location>
</feature>
<feature type="compositionally biased region" description="Low complexity" evidence="1">
    <location>
        <begin position="810"/>
        <end position="822"/>
    </location>
</feature>
<feature type="compositionally biased region" description="Low complexity" evidence="1">
    <location>
        <begin position="783"/>
        <end position="803"/>
    </location>
</feature>
<evidence type="ECO:0000313" key="3">
    <source>
        <dbReference type="WBParaSite" id="Minc3s01164g21323"/>
    </source>
</evidence>
<feature type="compositionally biased region" description="Basic residues" evidence="1">
    <location>
        <begin position="1251"/>
        <end position="1267"/>
    </location>
</feature>
<feature type="region of interest" description="Disordered" evidence="1">
    <location>
        <begin position="426"/>
        <end position="509"/>
    </location>
</feature>
<feature type="region of interest" description="Disordered" evidence="1">
    <location>
        <begin position="773"/>
        <end position="822"/>
    </location>
</feature>
<feature type="compositionally biased region" description="Basic and acidic residues" evidence="1">
    <location>
        <begin position="552"/>
        <end position="566"/>
    </location>
</feature>
<reference evidence="3" key="1">
    <citation type="submission" date="2022-11" db="UniProtKB">
        <authorList>
            <consortium name="WormBaseParasite"/>
        </authorList>
    </citation>
    <scope>IDENTIFICATION</scope>
</reference>
<feature type="compositionally biased region" description="Pro residues" evidence="1">
    <location>
        <begin position="442"/>
        <end position="451"/>
    </location>
</feature>
<feature type="compositionally biased region" description="Basic and acidic residues" evidence="1">
    <location>
        <begin position="1519"/>
        <end position="1530"/>
    </location>
</feature>
<accession>A0A914M1M8</accession>
<feature type="compositionally biased region" description="Polar residues" evidence="1">
    <location>
        <begin position="1"/>
        <end position="12"/>
    </location>
</feature>
<evidence type="ECO:0000313" key="2">
    <source>
        <dbReference type="Proteomes" id="UP000887563"/>
    </source>
</evidence>
<evidence type="ECO:0000256" key="1">
    <source>
        <dbReference type="SAM" id="MobiDB-lite"/>
    </source>
</evidence>
<feature type="region of interest" description="Disordered" evidence="1">
    <location>
        <begin position="1293"/>
        <end position="1317"/>
    </location>
</feature>
<feature type="region of interest" description="Disordered" evidence="1">
    <location>
        <begin position="694"/>
        <end position="714"/>
    </location>
</feature>
<organism evidence="2 3">
    <name type="scientific">Meloidogyne incognita</name>
    <name type="common">Southern root-knot nematode worm</name>
    <name type="synonym">Oxyuris incognita</name>
    <dbReference type="NCBI Taxonomy" id="6306"/>
    <lineage>
        <taxon>Eukaryota</taxon>
        <taxon>Metazoa</taxon>
        <taxon>Ecdysozoa</taxon>
        <taxon>Nematoda</taxon>
        <taxon>Chromadorea</taxon>
        <taxon>Rhabditida</taxon>
        <taxon>Tylenchina</taxon>
        <taxon>Tylenchomorpha</taxon>
        <taxon>Tylenchoidea</taxon>
        <taxon>Meloidogynidae</taxon>
        <taxon>Meloidogyninae</taxon>
        <taxon>Meloidogyne</taxon>
        <taxon>Meloidogyne incognita group</taxon>
    </lineage>
</organism>
<feature type="region of interest" description="Disordered" evidence="1">
    <location>
        <begin position="618"/>
        <end position="640"/>
    </location>
</feature>
<feature type="region of interest" description="Disordered" evidence="1">
    <location>
        <begin position="891"/>
        <end position="919"/>
    </location>
</feature>
<feature type="compositionally biased region" description="Low complexity" evidence="1">
    <location>
        <begin position="250"/>
        <end position="265"/>
    </location>
</feature>
<feature type="compositionally biased region" description="Low complexity" evidence="1">
    <location>
        <begin position="343"/>
        <end position="355"/>
    </location>
</feature>
<feature type="region of interest" description="Disordered" evidence="1">
    <location>
        <begin position="654"/>
        <end position="681"/>
    </location>
</feature>
<protein>
    <submittedName>
        <fullName evidence="3">Uncharacterized protein</fullName>
    </submittedName>
</protein>
<dbReference type="WBParaSite" id="Minc3s01164g21323">
    <property type="protein sequence ID" value="Minc3s01164g21323"/>
    <property type="gene ID" value="Minc3s01164g21323"/>
</dbReference>
<feature type="region of interest" description="Disordered" evidence="1">
    <location>
        <begin position="581"/>
        <end position="602"/>
    </location>
</feature>
<name>A0A914M1M8_MELIC</name>
<feature type="compositionally biased region" description="Basic and acidic residues" evidence="1">
    <location>
        <begin position="660"/>
        <end position="670"/>
    </location>
</feature>
<feature type="compositionally biased region" description="Polar residues" evidence="1">
    <location>
        <begin position="455"/>
        <end position="468"/>
    </location>
</feature>
<feature type="compositionally biased region" description="Basic and acidic residues" evidence="1">
    <location>
        <begin position="618"/>
        <end position="627"/>
    </location>
</feature>
<proteinExistence type="predicted"/>
<feature type="compositionally biased region" description="Polar residues" evidence="1">
    <location>
        <begin position="333"/>
        <end position="342"/>
    </location>
</feature>
<feature type="region of interest" description="Disordered" evidence="1">
    <location>
        <begin position="544"/>
        <end position="569"/>
    </location>
</feature>